<organism evidence="2 3">
    <name type="scientific">Gymnopus androsaceus JB14</name>
    <dbReference type="NCBI Taxonomy" id="1447944"/>
    <lineage>
        <taxon>Eukaryota</taxon>
        <taxon>Fungi</taxon>
        <taxon>Dikarya</taxon>
        <taxon>Basidiomycota</taxon>
        <taxon>Agaricomycotina</taxon>
        <taxon>Agaricomycetes</taxon>
        <taxon>Agaricomycetidae</taxon>
        <taxon>Agaricales</taxon>
        <taxon>Marasmiineae</taxon>
        <taxon>Omphalotaceae</taxon>
        <taxon>Gymnopus</taxon>
    </lineage>
</organism>
<gene>
    <name evidence="2" type="ORF">BT96DRAFT_921281</name>
</gene>
<reference evidence="2" key="1">
    <citation type="journal article" date="2019" name="Environ. Microbiol.">
        <title>Fungal ecological strategies reflected in gene transcription - a case study of two litter decomposers.</title>
        <authorList>
            <person name="Barbi F."/>
            <person name="Kohler A."/>
            <person name="Barry K."/>
            <person name="Baskaran P."/>
            <person name="Daum C."/>
            <person name="Fauchery L."/>
            <person name="Ihrmark K."/>
            <person name="Kuo A."/>
            <person name="LaButti K."/>
            <person name="Lipzen A."/>
            <person name="Morin E."/>
            <person name="Grigoriev I.V."/>
            <person name="Henrissat B."/>
            <person name="Lindahl B."/>
            <person name="Martin F."/>
        </authorList>
    </citation>
    <scope>NUCLEOTIDE SEQUENCE</scope>
    <source>
        <strain evidence="2">JB14</strain>
    </source>
</reference>
<keyword evidence="1" id="KW-0732">Signal</keyword>
<protein>
    <recommendedName>
        <fullName evidence="4">Secreted protein</fullName>
    </recommendedName>
</protein>
<keyword evidence="3" id="KW-1185">Reference proteome</keyword>
<feature type="signal peptide" evidence="1">
    <location>
        <begin position="1"/>
        <end position="17"/>
    </location>
</feature>
<name>A0A6A4HGI5_9AGAR</name>
<sequence length="74" mass="8425">MHCSLLVFALRCCVFTACEIPSLHFSPPKGLHSRKGRIQASLLSPRYRRLLTSTKDPLSQEYFPTMAECIIFPL</sequence>
<evidence type="ECO:0008006" key="4">
    <source>
        <dbReference type="Google" id="ProtNLM"/>
    </source>
</evidence>
<proteinExistence type="predicted"/>
<dbReference type="EMBL" id="ML769493">
    <property type="protein sequence ID" value="KAE9397712.1"/>
    <property type="molecule type" value="Genomic_DNA"/>
</dbReference>
<feature type="chain" id="PRO_5025580102" description="Secreted protein" evidence="1">
    <location>
        <begin position="18"/>
        <end position="74"/>
    </location>
</feature>
<dbReference type="Proteomes" id="UP000799118">
    <property type="component" value="Unassembled WGS sequence"/>
</dbReference>
<evidence type="ECO:0000256" key="1">
    <source>
        <dbReference type="SAM" id="SignalP"/>
    </source>
</evidence>
<accession>A0A6A4HGI5</accession>
<evidence type="ECO:0000313" key="3">
    <source>
        <dbReference type="Proteomes" id="UP000799118"/>
    </source>
</evidence>
<dbReference type="AlphaFoldDB" id="A0A6A4HGI5"/>
<evidence type="ECO:0000313" key="2">
    <source>
        <dbReference type="EMBL" id="KAE9397712.1"/>
    </source>
</evidence>